<keyword evidence="3" id="KW-1185">Reference proteome</keyword>
<feature type="compositionally biased region" description="Low complexity" evidence="1">
    <location>
        <begin position="299"/>
        <end position="308"/>
    </location>
</feature>
<dbReference type="PANTHER" id="PTHR13265:SF0">
    <property type="entry name" value="HPR1"/>
    <property type="match status" value="1"/>
</dbReference>
<dbReference type="EMBL" id="SGPM01000033">
    <property type="protein sequence ID" value="THH31953.1"/>
    <property type="molecule type" value="Genomic_DNA"/>
</dbReference>
<dbReference type="Proteomes" id="UP000308730">
    <property type="component" value="Unassembled WGS sequence"/>
</dbReference>
<sequence>MATVSAMQAFSSTLQELVGSLPARPIPKAVFDTLVSTALSKSETQASPDNRKSNWEFVLKDDIFSLAATEGQALKDPQTTYYDDLRDRLDIVLAFTEHDACEQIFPFNVLYDLLETQTINSCSHVFSWIEARADRLTEGMVPQKGKALMLLRTLNDLLRRLSKMGATTKFCGRILTFLSSVFPLGERSGVNLRGEFGPVWEGPGAKQEEEEKQKEEEQVDGADKMQVDEEKGEASELKEASQAKDNAEDFYQTFWSLQLPFSKPPLFAEPQTLPKFKEAVNKVLPVIKEATVRERALMGSKSSSGTSSLKRKREPETVTELAGTEYFFAKYLTSPDLLDLEIDFTLEPADAQWVTETIARANEELRQTSPNGRAFADTVNVILEREKNWVKWKNELCSPFDKEAWSVEIEEEAEDGSKVKRKVGMEESTKEARLTMFEDPPEWEHKYGTAPLTEIWEMGYRDLSDLERPFNPGDVKDFVKKVKLEDQRIEMRKKQLTKRAEQIAAARAKAAAAAASQPKEVPPVVKTTPTPSSSQETMNVVSTPPASITRAAPPLTPLHHPLPAKPGTTPVKSLVAVESTPPAPATPTPAPVPTPVPAPVVVAAPEPVPVVLPPDDQIIRAEESKQRWSWLALRTARDTHIQQFGKIGTGDIILLAQEIENAKVLKEQEEKAIARGEADLLAPASQEERALSPMTGTTSSNSVGEFKVDESVVSVTNGPEAEGDVKMEA</sequence>
<feature type="compositionally biased region" description="Polar residues" evidence="1">
    <location>
        <begin position="694"/>
        <end position="703"/>
    </location>
</feature>
<name>A0A4V6S1X3_9APHY</name>
<feature type="compositionally biased region" description="Basic and acidic residues" evidence="1">
    <location>
        <begin position="206"/>
        <end position="242"/>
    </location>
</feature>
<dbReference type="PANTHER" id="PTHR13265">
    <property type="entry name" value="THO COMPLEX SUBUNIT 1"/>
    <property type="match status" value="1"/>
</dbReference>
<proteinExistence type="predicted"/>
<dbReference type="Pfam" id="PF11957">
    <property type="entry name" value="efThoc1"/>
    <property type="match status" value="2"/>
</dbReference>
<protein>
    <submittedName>
        <fullName evidence="2">Uncharacterized protein</fullName>
    </submittedName>
</protein>
<comment type="caution">
    <text evidence="2">The sequence shown here is derived from an EMBL/GenBank/DDBJ whole genome shotgun (WGS) entry which is preliminary data.</text>
</comment>
<evidence type="ECO:0000313" key="3">
    <source>
        <dbReference type="Proteomes" id="UP000308730"/>
    </source>
</evidence>
<gene>
    <name evidence="2" type="ORF">EUX98_g2251</name>
</gene>
<accession>A0A4V6S1X3</accession>
<dbReference type="OrthoDB" id="9402762at2759"/>
<reference evidence="2 3" key="1">
    <citation type="submission" date="2019-02" db="EMBL/GenBank/DDBJ databases">
        <title>Genome sequencing of the rare red list fungi Antrodiella citrinella (Flaviporus citrinellus).</title>
        <authorList>
            <person name="Buettner E."/>
            <person name="Kellner H."/>
        </authorList>
    </citation>
    <scope>NUCLEOTIDE SEQUENCE [LARGE SCALE GENOMIC DNA]</scope>
    <source>
        <strain evidence="2 3">DSM 108506</strain>
    </source>
</reference>
<feature type="region of interest" description="Disordered" evidence="1">
    <location>
        <begin position="296"/>
        <end position="316"/>
    </location>
</feature>
<evidence type="ECO:0000313" key="2">
    <source>
        <dbReference type="EMBL" id="THH31953.1"/>
    </source>
</evidence>
<feature type="compositionally biased region" description="Low complexity" evidence="1">
    <location>
        <begin position="513"/>
        <end position="534"/>
    </location>
</feature>
<dbReference type="AlphaFoldDB" id="A0A4V6S1X3"/>
<dbReference type="GO" id="GO:0000445">
    <property type="term" value="C:THO complex part of transcription export complex"/>
    <property type="evidence" value="ECO:0007669"/>
    <property type="project" value="TreeGrafter"/>
</dbReference>
<feature type="region of interest" description="Disordered" evidence="1">
    <location>
        <begin position="513"/>
        <end position="540"/>
    </location>
</feature>
<evidence type="ECO:0000256" key="1">
    <source>
        <dbReference type="SAM" id="MobiDB-lite"/>
    </source>
</evidence>
<dbReference type="InterPro" id="IPR021861">
    <property type="entry name" value="THO_THOC1"/>
</dbReference>
<dbReference type="GO" id="GO:0006406">
    <property type="term" value="P:mRNA export from nucleus"/>
    <property type="evidence" value="ECO:0007669"/>
    <property type="project" value="TreeGrafter"/>
</dbReference>
<feature type="region of interest" description="Disordered" evidence="1">
    <location>
        <begin position="198"/>
        <end position="242"/>
    </location>
</feature>
<feature type="region of interest" description="Disordered" evidence="1">
    <location>
        <begin position="676"/>
        <end position="729"/>
    </location>
</feature>
<organism evidence="2 3">
    <name type="scientific">Antrodiella citrinella</name>
    <dbReference type="NCBI Taxonomy" id="2447956"/>
    <lineage>
        <taxon>Eukaryota</taxon>
        <taxon>Fungi</taxon>
        <taxon>Dikarya</taxon>
        <taxon>Basidiomycota</taxon>
        <taxon>Agaricomycotina</taxon>
        <taxon>Agaricomycetes</taxon>
        <taxon>Polyporales</taxon>
        <taxon>Steccherinaceae</taxon>
        <taxon>Antrodiella</taxon>
    </lineage>
</organism>